<evidence type="ECO:0000256" key="4">
    <source>
        <dbReference type="ARBA" id="ARBA00022719"/>
    </source>
</evidence>
<evidence type="ECO:0000259" key="11">
    <source>
        <dbReference type="SMART" id="SM00756"/>
    </source>
</evidence>
<dbReference type="CDD" id="cd12916">
    <property type="entry name" value="VKOR_1"/>
    <property type="match status" value="1"/>
</dbReference>
<gene>
    <name evidence="12" type="ORF">COU10_00420</name>
</gene>
<feature type="transmembrane region" description="Helical" evidence="10">
    <location>
        <begin position="116"/>
        <end position="144"/>
    </location>
</feature>
<evidence type="ECO:0000256" key="8">
    <source>
        <dbReference type="ARBA" id="ARBA00023157"/>
    </source>
</evidence>
<evidence type="ECO:0000313" key="12">
    <source>
        <dbReference type="EMBL" id="PIR88211.1"/>
    </source>
</evidence>
<evidence type="ECO:0000256" key="7">
    <source>
        <dbReference type="ARBA" id="ARBA00023136"/>
    </source>
</evidence>
<keyword evidence="3 10" id="KW-0812">Transmembrane</keyword>
<dbReference type="Proteomes" id="UP000230903">
    <property type="component" value="Unassembled WGS sequence"/>
</dbReference>
<dbReference type="Pfam" id="PF07884">
    <property type="entry name" value="VKOR"/>
    <property type="match status" value="1"/>
</dbReference>
<evidence type="ECO:0000256" key="3">
    <source>
        <dbReference type="ARBA" id="ARBA00022692"/>
    </source>
</evidence>
<evidence type="ECO:0000256" key="2">
    <source>
        <dbReference type="ARBA" id="ARBA00006214"/>
    </source>
</evidence>
<dbReference type="InterPro" id="IPR012932">
    <property type="entry name" value="VKOR"/>
</dbReference>
<keyword evidence="8" id="KW-1015">Disulfide bond</keyword>
<dbReference type="SMART" id="SM00756">
    <property type="entry name" value="VKc"/>
    <property type="match status" value="1"/>
</dbReference>
<evidence type="ECO:0000256" key="6">
    <source>
        <dbReference type="ARBA" id="ARBA00023002"/>
    </source>
</evidence>
<accession>A0A2H0UPA2</accession>
<sequence length="169" mass="19258">MKPQFPQQPISKWIVFAILAISFLGFLDATYLTINHYSGGTIECNILAGCNIVTQSKYAVILGVPVALMGALFYLIMLISSLLYLDRKNAKAIYLASYLTIFGFAFSLWFTSVQIFILHVYCQYCLLSAIFSTILFILGMWLIYKRGSYRKTIARIEQTQNTFEQLNND</sequence>
<dbReference type="GO" id="GO:0016020">
    <property type="term" value="C:membrane"/>
    <property type="evidence" value="ECO:0007669"/>
    <property type="project" value="UniProtKB-SubCell"/>
</dbReference>
<keyword evidence="9" id="KW-0676">Redox-active center</keyword>
<evidence type="ECO:0000256" key="9">
    <source>
        <dbReference type="ARBA" id="ARBA00023284"/>
    </source>
</evidence>
<dbReference type="InterPro" id="IPR044698">
    <property type="entry name" value="VKOR/LTO1"/>
</dbReference>
<feature type="domain" description="Vitamin K epoxide reductase" evidence="11">
    <location>
        <begin position="11"/>
        <end position="143"/>
    </location>
</feature>
<name>A0A2H0UPA2_9BACT</name>
<evidence type="ECO:0000256" key="10">
    <source>
        <dbReference type="SAM" id="Phobius"/>
    </source>
</evidence>
<feature type="transmembrane region" description="Helical" evidence="10">
    <location>
        <begin position="58"/>
        <end position="85"/>
    </location>
</feature>
<dbReference type="PANTHER" id="PTHR34573:SF1">
    <property type="entry name" value="VITAMIN K EPOXIDE REDUCTASE DOMAIN-CONTAINING PROTEIN"/>
    <property type="match status" value="1"/>
</dbReference>
<dbReference type="GO" id="GO:0048038">
    <property type="term" value="F:quinone binding"/>
    <property type="evidence" value="ECO:0007669"/>
    <property type="project" value="UniProtKB-KW"/>
</dbReference>
<evidence type="ECO:0000256" key="5">
    <source>
        <dbReference type="ARBA" id="ARBA00022989"/>
    </source>
</evidence>
<keyword evidence="7 10" id="KW-0472">Membrane</keyword>
<proteinExistence type="inferred from homology"/>
<comment type="caution">
    <text evidence="12">The sequence shown here is derived from an EMBL/GenBank/DDBJ whole genome shotgun (WGS) entry which is preliminary data.</text>
</comment>
<reference evidence="13" key="1">
    <citation type="submission" date="2017-09" db="EMBL/GenBank/DDBJ databases">
        <title>Depth-based differentiation of microbial function through sediment-hosted aquifers and enrichment of novel symbionts in the deep terrestrial subsurface.</title>
        <authorList>
            <person name="Probst A.J."/>
            <person name="Ladd B."/>
            <person name="Jarett J.K."/>
            <person name="Geller-Mcgrath D.E."/>
            <person name="Sieber C.M.K."/>
            <person name="Emerson J.B."/>
            <person name="Anantharaman K."/>
            <person name="Thomas B.C."/>
            <person name="Malmstrom R."/>
            <person name="Stieglmeier M."/>
            <person name="Klingl A."/>
            <person name="Woyke T."/>
            <person name="Ryan C.M."/>
            <person name="Banfield J.F."/>
        </authorList>
    </citation>
    <scope>NUCLEOTIDE SEQUENCE [LARGE SCALE GENOMIC DNA]</scope>
</reference>
<evidence type="ECO:0000256" key="1">
    <source>
        <dbReference type="ARBA" id="ARBA00004141"/>
    </source>
</evidence>
<keyword evidence="5 10" id="KW-1133">Transmembrane helix</keyword>
<dbReference type="GO" id="GO:0016491">
    <property type="term" value="F:oxidoreductase activity"/>
    <property type="evidence" value="ECO:0007669"/>
    <property type="project" value="UniProtKB-KW"/>
</dbReference>
<evidence type="ECO:0000313" key="13">
    <source>
        <dbReference type="Proteomes" id="UP000230903"/>
    </source>
</evidence>
<comment type="similarity">
    <text evidence="2">Belongs to the VKOR family.</text>
</comment>
<keyword evidence="6" id="KW-0560">Oxidoreductase</keyword>
<organism evidence="12 13">
    <name type="scientific">Candidatus Harrisonbacteria bacterium CG10_big_fil_rev_8_21_14_0_10_45_28</name>
    <dbReference type="NCBI Taxonomy" id="1974586"/>
    <lineage>
        <taxon>Bacteria</taxon>
        <taxon>Candidatus Harrisoniibacteriota</taxon>
    </lineage>
</organism>
<feature type="transmembrane region" description="Helical" evidence="10">
    <location>
        <begin position="92"/>
        <end position="110"/>
    </location>
</feature>
<dbReference type="PANTHER" id="PTHR34573">
    <property type="entry name" value="VKC DOMAIN-CONTAINING PROTEIN"/>
    <property type="match status" value="1"/>
</dbReference>
<keyword evidence="4" id="KW-0874">Quinone</keyword>
<dbReference type="InterPro" id="IPR038354">
    <property type="entry name" value="VKOR_sf"/>
</dbReference>
<feature type="transmembrane region" description="Helical" evidence="10">
    <location>
        <begin position="12"/>
        <end position="34"/>
    </location>
</feature>
<protein>
    <recommendedName>
        <fullName evidence="11">Vitamin K epoxide reductase domain-containing protein</fullName>
    </recommendedName>
</protein>
<dbReference type="AlphaFoldDB" id="A0A2H0UPA2"/>
<comment type="subcellular location">
    <subcellularLocation>
        <location evidence="1">Membrane</location>
        <topology evidence="1">Multi-pass membrane protein</topology>
    </subcellularLocation>
</comment>
<dbReference type="Gene3D" id="1.20.1440.130">
    <property type="entry name" value="VKOR domain"/>
    <property type="match status" value="1"/>
</dbReference>
<dbReference type="EMBL" id="PFBC01000007">
    <property type="protein sequence ID" value="PIR88211.1"/>
    <property type="molecule type" value="Genomic_DNA"/>
</dbReference>